<dbReference type="Pfam" id="PF08220">
    <property type="entry name" value="HTH_DeoR"/>
    <property type="match status" value="2"/>
</dbReference>
<dbReference type="SUPFAM" id="SSF46785">
    <property type="entry name" value="Winged helix' DNA-binding domain"/>
    <property type="match status" value="2"/>
</dbReference>
<dbReference type="GO" id="GO:0003700">
    <property type="term" value="F:DNA-binding transcription factor activity"/>
    <property type="evidence" value="ECO:0007669"/>
    <property type="project" value="InterPro"/>
</dbReference>
<feature type="domain" description="HTH deoR-type" evidence="3">
    <location>
        <begin position="3"/>
        <end position="66"/>
    </location>
</feature>
<name>A0A0Q9YCB3_9BACI</name>
<reference evidence="4 5" key="1">
    <citation type="submission" date="2015-06" db="EMBL/GenBank/DDBJ databases">
        <title>Genome sequencing project of Bacillus galactosidilyticus PL133.</title>
        <authorList>
            <person name="Gaiero J."/>
            <person name="Nicol R."/>
            <person name="Habash M."/>
        </authorList>
    </citation>
    <scope>NUCLEOTIDE SEQUENCE [LARGE SCALE GENOMIC DNA]</scope>
    <source>
        <strain evidence="4 5">PL133</strain>
    </source>
</reference>
<dbReference type="InterPro" id="IPR037171">
    <property type="entry name" value="NagB/RpiA_transferase-like"/>
</dbReference>
<sequence>MLESERHQIILNLLKVKKTVKLQELVELTNSSESTVRRESESTVRRDLTLLEQKKFLKRVHGGASQLQGKLFESSITEKSTKNVHDKQLIARFAASLVEEGDSIYLDAGSTIFELIPFLPVNIVVVTNGLNHIPALLNRGIKSFLIGGFCKPKTNALIGRGAMEGLRQYRFDKCFMGTNGIHSEYGFTTPDQEEAMIKQQAISLSREAFVLADASKFSEIFFAKISDLSEATIITTCLEEDLERKITRITKLKVVTE</sequence>
<dbReference type="Proteomes" id="UP000053881">
    <property type="component" value="Unassembled WGS sequence"/>
</dbReference>
<evidence type="ECO:0000259" key="3">
    <source>
        <dbReference type="PROSITE" id="PS51000"/>
    </source>
</evidence>
<dbReference type="PROSITE" id="PS51000">
    <property type="entry name" value="HTH_DEOR_2"/>
    <property type="match status" value="1"/>
</dbReference>
<dbReference type="PATRIC" id="fig|217031.4.peg.2347"/>
<proteinExistence type="predicted"/>
<dbReference type="InterPro" id="IPR036390">
    <property type="entry name" value="WH_DNA-bd_sf"/>
</dbReference>
<dbReference type="Pfam" id="PF00455">
    <property type="entry name" value="DeoRC"/>
    <property type="match status" value="1"/>
</dbReference>
<dbReference type="EMBL" id="LGPB01000068">
    <property type="protein sequence ID" value="KRG14065.1"/>
    <property type="molecule type" value="Genomic_DNA"/>
</dbReference>
<dbReference type="AlphaFoldDB" id="A0A0Q9YCB3"/>
<dbReference type="PANTHER" id="PTHR30363">
    <property type="entry name" value="HTH-TYPE TRANSCRIPTIONAL REGULATOR SRLR-RELATED"/>
    <property type="match status" value="1"/>
</dbReference>
<dbReference type="SMART" id="SM01134">
    <property type="entry name" value="DeoRC"/>
    <property type="match status" value="1"/>
</dbReference>
<keyword evidence="1" id="KW-0805">Transcription regulation</keyword>
<dbReference type="SUPFAM" id="SSF100950">
    <property type="entry name" value="NagB/RpiA/CoA transferase-like"/>
    <property type="match status" value="1"/>
</dbReference>
<gene>
    <name evidence="4" type="ORF">ACA29_07040</name>
</gene>
<keyword evidence="2" id="KW-0804">Transcription</keyword>
<dbReference type="InterPro" id="IPR050313">
    <property type="entry name" value="Carb_Metab_HTH_regulators"/>
</dbReference>
<dbReference type="SMART" id="SM00420">
    <property type="entry name" value="HTH_DEOR"/>
    <property type="match status" value="1"/>
</dbReference>
<dbReference type="InterPro" id="IPR001034">
    <property type="entry name" value="DeoR_HTH"/>
</dbReference>
<comment type="caution">
    <text evidence="4">The sequence shown here is derived from an EMBL/GenBank/DDBJ whole genome shotgun (WGS) entry which is preliminary data.</text>
</comment>
<evidence type="ECO:0000256" key="2">
    <source>
        <dbReference type="ARBA" id="ARBA00023163"/>
    </source>
</evidence>
<protein>
    <submittedName>
        <fullName evidence="4">DeoR faimly transcriptional regulator</fullName>
    </submittedName>
</protein>
<evidence type="ECO:0000256" key="1">
    <source>
        <dbReference type="ARBA" id="ARBA00023015"/>
    </source>
</evidence>
<organism evidence="4 5">
    <name type="scientific">Lederbergia galactosidilytica</name>
    <dbReference type="NCBI Taxonomy" id="217031"/>
    <lineage>
        <taxon>Bacteria</taxon>
        <taxon>Bacillati</taxon>
        <taxon>Bacillota</taxon>
        <taxon>Bacilli</taxon>
        <taxon>Bacillales</taxon>
        <taxon>Bacillaceae</taxon>
        <taxon>Lederbergia</taxon>
    </lineage>
</organism>
<evidence type="ECO:0000313" key="4">
    <source>
        <dbReference type="EMBL" id="KRG14065.1"/>
    </source>
</evidence>
<dbReference type="InterPro" id="IPR014036">
    <property type="entry name" value="DeoR-like_C"/>
</dbReference>
<dbReference type="PANTHER" id="PTHR30363:SF56">
    <property type="entry name" value="TRANSCRIPTIONAL REGULATOR, DEOR FAMILY"/>
    <property type="match status" value="1"/>
</dbReference>
<dbReference type="Gene3D" id="3.40.50.1360">
    <property type="match status" value="1"/>
</dbReference>
<evidence type="ECO:0000313" key="5">
    <source>
        <dbReference type="Proteomes" id="UP000053881"/>
    </source>
</evidence>
<accession>A0A0Q9YCB3</accession>